<accession>A0ABP9XXX1</accession>
<name>A0ABP9XXX1_9FUNG</name>
<feature type="coiled-coil region" evidence="1">
    <location>
        <begin position="236"/>
        <end position="498"/>
    </location>
</feature>
<protein>
    <submittedName>
        <fullName evidence="2">Uncharacterized protein</fullName>
    </submittedName>
</protein>
<dbReference type="Proteomes" id="UP001476247">
    <property type="component" value="Unassembled WGS sequence"/>
</dbReference>
<reference evidence="2 3" key="1">
    <citation type="submission" date="2024-04" db="EMBL/GenBank/DDBJ databases">
        <title>genome sequences of Mucor flavus KT1a and Helicostylum pulchrum KT1b strains isolation_sourced from the surface of a dry-aged beef.</title>
        <authorList>
            <person name="Toyotome T."/>
            <person name="Hosono M."/>
            <person name="Torimaru M."/>
            <person name="Fukuda K."/>
            <person name="Mikami N."/>
        </authorList>
    </citation>
    <scope>NUCLEOTIDE SEQUENCE [LARGE SCALE GENOMIC DNA]</scope>
    <source>
        <strain evidence="2 3">KT1b</strain>
    </source>
</reference>
<gene>
    <name evidence="2" type="ORF">HPULCUR_005025</name>
</gene>
<sequence length="503" mass="58857">MYSNGLPQDMYQARKQNLDAIFQILETKLDSKPDIQIEFAYICFHDQGCYDLRKELDRSNESMIERGLEGIMKPAELKEIWSDALRGTAWPSILTIKLIDPSKDTVGRLSLVDLLHPRFSSLLNSGKDKCYHSFQKLVNAITSVTTPRYNGKLAMGNCFLTHELEKYIIGRNKMIVFGFMNDKMVTEIHWRETRSLLDLMQALKDMPVRMVPNPSAKEVVDNKQLKHSTTAMTKQNKSLKSTMEHLQRTNNTLQDTIEEKERQLQIVSQVDKVQMDYTQHSFEQYNYDYAIIAEQLESSTKKLKEKNEEIASLSSGIVDLSQQLQNTKKEEQEKRDTLVEVLEHLLKENLRTKHQNDELKNENRQLQREADTFESDNQYLKAQTQKRRRECFEANSLYDEEKRNCEKLEQRLRAEISARKKLEDKLENMKGSEGGVSPAKLERIKEELEQKMAEKYELKKKKIQEKAQAKLSSFEPILQEKDDKINMLLEKIRLLENDTYIEN</sequence>
<dbReference type="EMBL" id="BAABUJ010000013">
    <property type="protein sequence ID" value="GAA5799609.1"/>
    <property type="molecule type" value="Genomic_DNA"/>
</dbReference>
<evidence type="ECO:0000313" key="2">
    <source>
        <dbReference type="EMBL" id="GAA5799609.1"/>
    </source>
</evidence>
<comment type="caution">
    <text evidence="2">The sequence shown here is derived from an EMBL/GenBank/DDBJ whole genome shotgun (WGS) entry which is preliminary data.</text>
</comment>
<dbReference type="PANTHER" id="PTHR47357:SF1">
    <property type="entry name" value="SPINDLE POLE BODY COMPONENT 110"/>
    <property type="match status" value="1"/>
</dbReference>
<dbReference type="PANTHER" id="PTHR47357">
    <property type="entry name" value="COP1-INTERACTIVE PROTEIN 1"/>
    <property type="match status" value="1"/>
</dbReference>
<proteinExistence type="predicted"/>
<evidence type="ECO:0000256" key="1">
    <source>
        <dbReference type="SAM" id="Coils"/>
    </source>
</evidence>
<keyword evidence="3" id="KW-1185">Reference proteome</keyword>
<organism evidence="2 3">
    <name type="scientific">Helicostylum pulchrum</name>
    <dbReference type="NCBI Taxonomy" id="562976"/>
    <lineage>
        <taxon>Eukaryota</taxon>
        <taxon>Fungi</taxon>
        <taxon>Fungi incertae sedis</taxon>
        <taxon>Mucoromycota</taxon>
        <taxon>Mucoromycotina</taxon>
        <taxon>Mucoromycetes</taxon>
        <taxon>Mucorales</taxon>
        <taxon>Mucorineae</taxon>
        <taxon>Mucoraceae</taxon>
        <taxon>Helicostylum</taxon>
    </lineage>
</organism>
<evidence type="ECO:0000313" key="3">
    <source>
        <dbReference type="Proteomes" id="UP001476247"/>
    </source>
</evidence>
<keyword evidence="1" id="KW-0175">Coiled coil</keyword>